<proteinExistence type="predicted"/>
<dbReference type="AlphaFoldDB" id="A0A1I2LQV0"/>
<accession>A0A1I2LQV0</accession>
<name>A0A1I2LQV0_9FLAO</name>
<reference evidence="2" key="1">
    <citation type="submission" date="2016-10" db="EMBL/GenBank/DDBJ databases">
        <authorList>
            <person name="Varghese N."/>
            <person name="Submissions S."/>
        </authorList>
    </citation>
    <scope>NUCLEOTIDE SEQUENCE [LARGE SCALE GENOMIC DNA]</scope>
    <source>
        <strain evidence="2">DSM 23515</strain>
    </source>
</reference>
<keyword evidence="2" id="KW-1185">Reference proteome</keyword>
<dbReference type="RefSeq" id="WP_093304332.1">
    <property type="nucleotide sequence ID" value="NZ_FOOH01000009.1"/>
</dbReference>
<evidence type="ECO:0000313" key="2">
    <source>
        <dbReference type="Proteomes" id="UP000199116"/>
    </source>
</evidence>
<dbReference type="Proteomes" id="UP000199116">
    <property type="component" value="Unassembled WGS sequence"/>
</dbReference>
<evidence type="ECO:0008006" key="3">
    <source>
        <dbReference type="Google" id="ProtNLM"/>
    </source>
</evidence>
<sequence>MKEKHSLETYDKLAIGGIFYLEESIRYLNTALKNDFASILFSNALKDLEPNESDKNIIEKVKLPDNHIDVLQSEIPDILTNETTDYMVKEWENARKLAESKKHKFDQDHRIESIEILGHLNNYGFFLETLINRHLLYLNQTGIIDNFSYRRISVAKVMERLIYIFKDDLRNNTVQLNEIQNLFRLRNKTVHFTPDNAQSLKPKISELNQIWNQTTILLKKLEKIENFNEEKFSDILDYYIKGIKNTWC</sequence>
<organism evidence="1 2">
    <name type="scientific">Salegentibacter agarivorans</name>
    <dbReference type="NCBI Taxonomy" id="345907"/>
    <lineage>
        <taxon>Bacteria</taxon>
        <taxon>Pseudomonadati</taxon>
        <taxon>Bacteroidota</taxon>
        <taxon>Flavobacteriia</taxon>
        <taxon>Flavobacteriales</taxon>
        <taxon>Flavobacteriaceae</taxon>
        <taxon>Salegentibacter</taxon>
    </lineage>
</organism>
<dbReference type="EMBL" id="FOOH01000009">
    <property type="protein sequence ID" value="SFF80850.1"/>
    <property type="molecule type" value="Genomic_DNA"/>
</dbReference>
<protein>
    <recommendedName>
        <fullName evidence="3">RiboL-PSP-HEPN domain-containing protein</fullName>
    </recommendedName>
</protein>
<gene>
    <name evidence="1" type="ORF">SAMN04488033_109150</name>
</gene>
<evidence type="ECO:0000313" key="1">
    <source>
        <dbReference type="EMBL" id="SFF80850.1"/>
    </source>
</evidence>